<dbReference type="Gene3D" id="1.25.40.390">
    <property type="match status" value="1"/>
</dbReference>
<dbReference type="RefSeq" id="WP_140620906.1">
    <property type="nucleotide sequence ID" value="NZ_VFRQ01000003.1"/>
</dbReference>
<sequence>MKKIIYPVLALLLMTSAGCEDKFFDINQNPNAPTEESITSELLLPGVLHASAAKMAISYDFAAHWLGRWARSGTYGQSLPLENYDITTTYQQDEWSGWYDILKDADLMEKKATESGEAFYAGTAKVVKSIGFMYLVDQYNNVPYSEAFDIEGHILPSYDKGEDIYDSLLVELDEAAALFASAEVTPAMETADVVFGGDTEMWRKLVNTQRLKLLLRQSEVSGFDPSATLAKIEADGSGFLESGETAWVSLAYAQNENKQNPYWNAYKETFSGGSADDFNRANNYVLNKFVNNDDIRYQYFFSEARTPVNGKLYVGYDFGLVSTDPNEPKAANSSDVAGPGLVQSATDPQWLFTSVESMFLQAEATQRGWLTGNAEEAYNDAVRESFMWLGVEDAVATADEYLEQDKPIVNWSAASDKIELIVMQKYLALVGINNFEAWADYRRLGVPGDVPLSLSESRNGKEIPKRLMYPQTEYNYNAANVKNEGAINPQTSTVFWDVE</sequence>
<keyword evidence="3" id="KW-1185">Reference proteome</keyword>
<feature type="signal peptide" evidence="1">
    <location>
        <begin position="1"/>
        <end position="19"/>
    </location>
</feature>
<feature type="chain" id="PRO_5021239348" evidence="1">
    <location>
        <begin position="20"/>
        <end position="499"/>
    </location>
</feature>
<dbReference type="InterPro" id="IPR041662">
    <property type="entry name" value="SusD-like_2"/>
</dbReference>
<evidence type="ECO:0000313" key="3">
    <source>
        <dbReference type="Proteomes" id="UP000316727"/>
    </source>
</evidence>
<dbReference type="PROSITE" id="PS51257">
    <property type="entry name" value="PROKAR_LIPOPROTEIN"/>
    <property type="match status" value="1"/>
</dbReference>
<dbReference type="InterPro" id="IPR011990">
    <property type="entry name" value="TPR-like_helical_dom_sf"/>
</dbReference>
<dbReference type="Pfam" id="PF12771">
    <property type="entry name" value="SusD-like_2"/>
    <property type="match status" value="1"/>
</dbReference>
<keyword evidence="1" id="KW-0732">Signal</keyword>
<gene>
    <name evidence="2" type="ORF">FJM65_07635</name>
</gene>
<dbReference type="OrthoDB" id="622163at2"/>
<evidence type="ECO:0000256" key="1">
    <source>
        <dbReference type="SAM" id="SignalP"/>
    </source>
</evidence>
<dbReference type="SUPFAM" id="SSF48452">
    <property type="entry name" value="TPR-like"/>
    <property type="match status" value="1"/>
</dbReference>
<dbReference type="AlphaFoldDB" id="A0A501W826"/>
<evidence type="ECO:0000313" key="2">
    <source>
        <dbReference type="EMBL" id="TPE44882.1"/>
    </source>
</evidence>
<dbReference type="Proteomes" id="UP000316727">
    <property type="component" value="Unassembled WGS sequence"/>
</dbReference>
<comment type="caution">
    <text evidence="2">The sequence shown here is derived from an EMBL/GenBank/DDBJ whole genome shotgun (WGS) entry which is preliminary data.</text>
</comment>
<protein>
    <submittedName>
        <fullName evidence="2">SusD/RagB family nutrient-binding outer membrane lipoprotein</fullName>
    </submittedName>
</protein>
<keyword evidence="2" id="KW-0449">Lipoprotein</keyword>
<organism evidence="2 3">
    <name type="scientific">Pontibacter mangrovi</name>
    <dbReference type="NCBI Taxonomy" id="2589816"/>
    <lineage>
        <taxon>Bacteria</taxon>
        <taxon>Pseudomonadati</taxon>
        <taxon>Bacteroidota</taxon>
        <taxon>Cytophagia</taxon>
        <taxon>Cytophagales</taxon>
        <taxon>Hymenobacteraceae</taxon>
        <taxon>Pontibacter</taxon>
    </lineage>
</organism>
<name>A0A501W826_9BACT</name>
<proteinExistence type="predicted"/>
<dbReference type="EMBL" id="VFRQ01000003">
    <property type="protein sequence ID" value="TPE44882.1"/>
    <property type="molecule type" value="Genomic_DNA"/>
</dbReference>
<reference evidence="2 3" key="1">
    <citation type="submission" date="2019-06" db="EMBL/GenBank/DDBJ databases">
        <title>A novel bacterium of genus Pontibacter, isolated from marine sediment.</title>
        <authorList>
            <person name="Huang H."/>
            <person name="Mo K."/>
            <person name="Hu Y."/>
        </authorList>
    </citation>
    <scope>NUCLEOTIDE SEQUENCE [LARGE SCALE GENOMIC DNA]</scope>
    <source>
        <strain evidence="2 3">HB172049</strain>
    </source>
</reference>
<accession>A0A501W826</accession>